<dbReference type="Proteomes" id="UP000814140">
    <property type="component" value="Unassembled WGS sequence"/>
</dbReference>
<keyword evidence="2" id="KW-1185">Reference proteome</keyword>
<gene>
    <name evidence="1" type="ORF">BV25DRAFT_1921712</name>
</gene>
<comment type="caution">
    <text evidence="1">The sequence shown here is derived from an EMBL/GenBank/DDBJ whole genome shotgun (WGS) entry which is preliminary data.</text>
</comment>
<name>A0ACB8SGB0_9AGAM</name>
<sequence>MEDGGADGNRLEDVWSRTLRSRLSMHDSVHDTRRERELRDSTRIFMLAERADMVAALHSLDVRINALSPMSRLPPELLVHIFSYCIAESRTWQKKNIGMGWATVTHVCRWWRQVALCNPILWKHVYFPLNKSWAQEVMSRAKSAGVVVSWIQQPETTQPKRPTSDLALDKLDGIEQLRLNTFDGTLNDIEAILQLSAPILEVVDISCSPRALRVPTNLFGGDAPRLRSLSIRGCLEFPWTAPALCNIVNLTVGKGNGFINPTRADLLGALQTMQALEQLALIKCLPSVSHASSSSLIIALPHLQYLELDERLMRCVDFLQHIRMPATGIKLRLHSTHNGPATDYLLLFPLITAAGGRTPSPFTTLSIDAQSRRNLALEGNRSPFVDFEPWRSTGPDGADLQLDVEWRLDMGWNTVDLLHVFCETFSVTDLQKFYLDVVDYEPEPHSPAQKFEYTDWLRVLGSAKDLWHLETWGHPGPALCQALAQTSLDGEHWQRSEPGAPGEAFFLPNLETLKLYTSRLAHVFPEEQLTLRKFLPRLLQMRVGAGLPRMGLELSVYSQRMEEELQGVVESLDSLQDADPEYDHSGSDPE</sequence>
<protein>
    <submittedName>
        <fullName evidence="1">Uncharacterized protein</fullName>
    </submittedName>
</protein>
<dbReference type="EMBL" id="MU277287">
    <property type="protein sequence ID" value="KAI0055564.1"/>
    <property type="molecule type" value="Genomic_DNA"/>
</dbReference>
<proteinExistence type="predicted"/>
<evidence type="ECO:0000313" key="1">
    <source>
        <dbReference type="EMBL" id="KAI0055564.1"/>
    </source>
</evidence>
<reference evidence="1" key="2">
    <citation type="journal article" date="2022" name="New Phytol.">
        <title>Evolutionary transition to the ectomycorrhizal habit in the genomes of a hyperdiverse lineage of mushroom-forming fungi.</title>
        <authorList>
            <person name="Looney B."/>
            <person name="Miyauchi S."/>
            <person name="Morin E."/>
            <person name="Drula E."/>
            <person name="Courty P.E."/>
            <person name="Kohler A."/>
            <person name="Kuo A."/>
            <person name="LaButti K."/>
            <person name="Pangilinan J."/>
            <person name="Lipzen A."/>
            <person name="Riley R."/>
            <person name="Andreopoulos W."/>
            <person name="He G."/>
            <person name="Johnson J."/>
            <person name="Nolan M."/>
            <person name="Tritt A."/>
            <person name="Barry K.W."/>
            <person name="Grigoriev I.V."/>
            <person name="Nagy L.G."/>
            <person name="Hibbett D."/>
            <person name="Henrissat B."/>
            <person name="Matheny P.B."/>
            <person name="Labbe J."/>
            <person name="Martin F.M."/>
        </authorList>
    </citation>
    <scope>NUCLEOTIDE SEQUENCE</scope>
    <source>
        <strain evidence="1">HHB10654</strain>
    </source>
</reference>
<evidence type="ECO:0000313" key="2">
    <source>
        <dbReference type="Proteomes" id="UP000814140"/>
    </source>
</evidence>
<accession>A0ACB8SGB0</accession>
<reference evidence="1" key="1">
    <citation type="submission" date="2021-03" db="EMBL/GenBank/DDBJ databases">
        <authorList>
            <consortium name="DOE Joint Genome Institute"/>
            <person name="Ahrendt S."/>
            <person name="Looney B.P."/>
            <person name="Miyauchi S."/>
            <person name="Morin E."/>
            <person name="Drula E."/>
            <person name="Courty P.E."/>
            <person name="Chicoki N."/>
            <person name="Fauchery L."/>
            <person name="Kohler A."/>
            <person name="Kuo A."/>
            <person name="Labutti K."/>
            <person name="Pangilinan J."/>
            <person name="Lipzen A."/>
            <person name="Riley R."/>
            <person name="Andreopoulos W."/>
            <person name="He G."/>
            <person name="Johnson J."/>
            <person name="Barry K.W."/>
            <person name="Grigoriev I.V."/>
            <person name="Nagy L."/>
            <person name="Hibbett D."/>
            <person name="Henrissat B."/>
            <person name="Matheny P.B."/>
            <person name="Labbe J."/>
            <person name="Martin F."/>
        </authorList>
    </citation>
    <scope>NUCLEOTIDE SEQUENCE</scope>
    <source>
        <strain evidence="1">HHB10654</strain>
    </source>
</reference>
<organism evidence="1 2">
    <name type="scientific">Artomyces pyxidatus</name>
    <dbReference type="NCBI Taxonomy" id="48021"/>
    <lineage>
        <taxon>Eukaryota</taxon>
        <taxon>Fungi</taxon>
        <taxon>Dikarya</taxon>
        <taxon>Basidiomycota</taxon>
        <taxon>Agaricomycotina</taxon>
        <taxon>Agaricomycetes</taxon>
        <taxon>Russulales</taxon>
        <taxon>Auriscalpiaceae</taxon>
        <taxon>Artomyces</taxon>
    </lineage>
</organism>